<evidence type="ECO:0000313" key="2">
    <source>
        <dbReference type="EMBL" id="GGU00980.1"/>
    </source>
</evidence>
<reference evidence="1" key="3">
    <citation type="journal article" date="2019" name="BMC Res. Notes">
        <title>Complete genome sequence of the Sulfodiicoccus acidiphilus strain HS-1T, the first crenarchaeon that lacks polB3, isolated from an acidic hot spring in Ohwaku-dani, Hakone, Japan.</title>
        <authorList>
            <person name="Sakai H.D."/>
            <person name="Kurosawa N."/>
        </authorList>
    </citation>
    <scope>NUCLEOTIDE SEQUENCE</scope>
    <source>
        <strain evidence="1">HS-1</strain>
    </source>
</reference>
<reference evidence="2" key="1">
    <citation type="journal article" date="2014" name="Int. J. Syst. Evol. Microbiol.">
        <title>Complete genome sequence of Corynebacterium casei LMG S-19264T (=DSM 44701T), isolated from a smear-ripened cheese.</title>
        <authorList>
            <consortium name="US DOE Joint Genome Institute (JGI-PGF)"/>
            <person name="Walter F."/>
            <person name="Albersmeier A."/>
            <person name="Kalinowski J."/>
            <person name="Ruckert C."/>
        </authorList>
    </citation>
    <scope>NUCLEOTIDE SEQUENCE</scope>
    <source>
        <strain evidence="2">JCM 31740</strain>
    </source>
</reference>
<evidence type="ECO:0000313" key="1">
    <source>
        <dbReference type="EMBL" id="BBD73372.1"/>
    </source>
</evidence>
<reference evidence="3" key="2">
    <citation type="submission" date="2018-04" db="EMBL/GenBank/DDBJ databases">
        <title>Complete genome sequence of Sulfodiicoccus acidiphilus strain HS-1.</title>
        <authorList>
            <person name="Sakai H.D."/>
            <person name="Kurosawa N."/>
        </authorList>
    </citation>
    <scope>NUCLEOTIDE SEQUENCE [LARGE SCALE GENOMIC DNA]</scope>
    <source>
        <strain evidence="3">HS-1</strain>
    </source>
</reference>
<dbReference type="EMBL" id="AP018553">
    <property type="protein sequence ID" value="BBD73372.1"/>
    <property type="molecule type" value="Genomic_DNA"/>
</dbReference>
<organism evidence="1 3">
    <name type="scientific">Sulfodiicoccus acidiphilus</name>
    <dbReference type="NCBI Taxonomy" id="1670455"/>
    <lineage>
        <taxon>Archaea</taxon>
        <taxon>Thermoproteota</taxon>
        <taxon>Thermoprotei</taxon>
        <taxon>Sulfolobales</taxon>
        <taxon>Sulfolobaceae</taxon>
        <taxon>Sulfodiicoccus</taxon>
    </lineage>
</organism>
<sequence>MSSIDEKWLLDRGARIANLANQGRVERTQINGLLTFLQNTRSVEQLELYVLRQAGRDELNQEMAKELLRAIEEIKGKGGDTVQTVLSLLGYTKWSFEAIDGLRIQGQVNDLKSLVSAVLGQPRTGGTQKQGMH</sequence>
<protein>
    <submittedName>
        <fullName evidence="1">Uncharacterized protein</fullName>
    </submittedName>
</protein>
<proteinExistence type="predicted"/>
<dbReference type="Proteomes" id="UP000276741">
    <property type="component" value="Chromosome"/>
</dbReference>
<evidence type="ECO:0000313" key="3">
    <source>
        <dbReference type="Proteomes" id="UP000276741"/>
    </source>
</evidence>
<accession>A0A348B5C0</accession>
<dbReference type="KEGG" id="sacd:HS1genome_1761"/>
<name>A0A348B5C0_9CREN</name>
<dbReference type="AlphaFoldDB" id="A0A348B5C0"/>
<dbReference type="Proteomes" id="UP000616143">
    <property type="component" value="Unassembled WGS sequence"/>
</dbReference>
<dbReference type="EMBL" id="BMQS01000018">
    <property type="protein sequence ID" value="GGU00980.1"/>
    <property type="molecule type" value="Genomic_DNA"/>
</dbReference>
<dbReference type="GeneID" id="38667242"/>
<keyword evidence="3" id="KW-1185">Reference proteome</keyword>
<gene>
    <name evidence="2" type="ORF">GCM10007116_17810</name>
    <name evidence="1" type="ORF">HS1genome_1761</name>
</gene>
<dbReference type="OrthoDB" id="37084at2157"/>
<reference evidence="2" key="4">
    <citation type="submission" date="2020-09" db="EMBL/GenBank/DDBJ databases">
        <authorList>
            <person name="Sun Q."/>
            <person name="Ohkuma M."/>
        </authorList>
    </citation>
    <scope>NUCLEOTIDE SEQUENCE</scope>
    <source>
        <strain evidence="2">JCM 31740</strain>
    </source>
</reference>
<dbReference type="RefSeq" id="WP_126450530.1">
    <property type="nucleotide sequence ID" value="NZ_AP018553.1"/>
</dbReference>